<evidence type="ECO:0000313" key="2">
    <source>
        <dbReference type="EMBL" id="MFC7600711.1"/>
    </source>
</evidence>
<name>A0ABW2SYP7_9ACTN</name>
<evidence type="ECO:0000259" key="1">
    <source>
        <dbReference type="Pfam" id="PF20248"/>
    </source>
</evidence>
<proteinExistence type="predicted"/>
<dbReference type="InterPro" id="IPR046538">
    <property type="entry name" value="DUF6603"/>
</dbReference>
<dbReference type="Pfam" id="PF20248">
    <property type="entry name" value="DUF6603"/>
    <property type="match status" value="1"/>
</dbReference>
<feature type="domain" description="DUF6603" evidence="1">
    <location>
        <begin position="745"/>
        <end position="1211"/>
    </location>
</feature>
<keyword evidence="3" id="KW-1185">Reference proteome</keyword>
<evidence type="ECO:0000313" key="3">
    <source>
        <dbReference type="Proteomes" id="UP001596514"/>
    </source>
</evidence>
<gene>
    <name evidence="2" type="ORF">ACFQVD_11450</name>
</gene>
<reference evidence="3" key="1">
    <citation type="journal article" date="2019" name="Int. J. Syst. Evol. Microbiol.">
        <title>The Global Catalogue of Microorganisms (GCM) 10K type strain sequencing project: providing services to taxonomists for standard genome sequencing and annotation.</title>
        <authorList>
            <consortium name="The Broad Institute Genomics Platform"/>
            <consortium name="The Broad Institute Genome Sequencing Center for Infectious Disease"/>
            <person name="Wu L."/>
            <person name="Ma J."/>
        </authorList>
    </citation>
    <scope>NUCLEOTIDE SEQUENCE [LARGE SCALE GENOMIC DNA]</scope>
    <source>
        <strain evidence="3">JCM 10083</strain>
    </source>
</reference>
<protein>
    <submittedName>
        <fullName evidence="2">DUF6603 domain-containing protein</fullName>
    </submittedName>
</protein>
<dbReference type="RefSeq" id="WP_386271043.1">
    <property type="nucleotide sequence ID" value="NZ_JBHSIJ010000002.1"/>
</dbReference>
<dbReference type="EMBL" id="JBHTEE010000001">
    <property type="protein sequence ID" value="MFC7600711.1"/>
    <property type="molecule type" value="Genomic_DNA"/>
</dbReference>
<organism evidence="2 3">
    <name type="scientific">Streptosporangium amethystogenes subsp. fukuiense</name>
    <dbReference type="NCBI Taxonomy" id="698418"/>
    <lineage>
        <taxon>Bacteria</taxon>
        <taxon>Bacillati</taxon>
        <taxon>Actinomycetota</taxon>
        <taxon>Actinomycetes</taxon>
        <taxon>Streptosporangiales</taxon>
        <taxon>Streptosporangiaceae</taxon>
        <taxon>Streptosporangium</taxon>
    </lineage>
</organism>
<dbReference type="Proteomes" id="UP001596514">
    <property type="component" value="Unassembled WGS sequence"/>
</dbReference>
<comment type="caution">
    <text evidence="2">The sequence shown here is derived from an EMBL/GenBank/DDBJ whole genome shotgun (WGS) entry which is preliminary data.</text>
</comment>
<accession>A0ABW2SYP7</accession>
<sequence length="1425" mass="149561">MTPEQLKAALHAGGTALDLDVAALGSALLSAHLGERFTLGAVTGRTELANGVTVTGTGTSGPFTGLAVTATFTSDGSAVTADVTGAGDESWTFVTAYPVLKATVFETLRFRHPELHLTPAGLAFTGTLIITTPMAPLDLMMPGAVHAVTGEIEMVTEIEGLGLDITPVPDIVLYGPENHTLDLGLITLTDLRYEIFADPWLNYATGDMDPRGRIALTGAIPFTASGTTHQVLIGADIFGWGESLVFKADLGELGEAAFEEIAAFLGQGSLDIPFDVEVTAPVVPRDLTVRLTPKATRMISHVSLTLQTSHEWDLGLFVVQALDLTFRVDDPLGEARVTVGLAGLFGIGEHGTLEISAGLGDSLALGGALREGDPPLSIREVWREFTNETDATHLPDLKVEHFDLSAVLPSGTNPLTVSAVLEVDGQWRIAEGVMLEDLRFAFDIDDDVTFASSAALLVSTVGVYVSATYDAAEGWRFEGGSRPGRRLPIGEMIGSLSARFGAPPLPAPLAGLTVHDLAASFATKTARFLFTAGMRFPIDTTEVDLTVAIDTSAGTYDGMIAVLVRPGLALDFGVHFARQAGANRFAATYRRGGAAPTVRELVAALAPSAAVDIPEDIVVGVDDALLAVEGDTHVFEVDLTAKVDLSKLPVVGPRLTGDQVVGFDPLRIVATTGTLTSEQVTALNAILPPDVARLEAEEYPKGFAFSGHLRLGPLERAVTLPVGTPAQVTPTQAKTADDVLWYRAQADFGPVHVERVGLAYEHVPDRPARLAVLVDASISAGGLTLACDGLSAAVSLADPTAPPVFDLAGLGVSYTGGPVTVSGAFLANTVTYEGRNLPAYSGKAVIGTETFTVGALGSYMQLPEGPSLFVYAFLDYPVGGPAFFFVEGIAAGFGYNRRIVAPPVERIADFPLVAEAVGAVVPGTLATELARLEDDLPPSPGDLFLAAGVHFTSFKMIDSFLLVTAQFGHRFEMNVLGLSTLVLPVADAAQAGVTPVAEIQLALRARFAPDDGYFSLQAQLTSNSYLLSRACRLTGGFAFVTWFGDEHRGDFVLSVGGYHPHFGVPDHYPAVPRLGFSWQVTPQLSMKGSAYYALTPGALMAGAALSAVYEDGSLRAWFDAAMDFLIAWQPYHYEAGLRIGVGASYTFEFLGTHTITAHVGTDVRFWGPEFGGTATIDLDVISFTISFGSSSGASARPVPWGRFRTAQLPADADVVTVVLRGGSPKDSSGTYLGAVDPAGLELLVDSAVPATSAMSAGTALEGTGAEPFGIAPVGAAPGTFTSVQTIKITRGGDTVNSAFRFEPVGKSLPAALWGDRLTPSLGRPALRDDLLTGYVIRPNPPREPATTQILPLSRLRAATSLSSDPAFSWTELPAFTRASDQRLDLAAGARARSAIAGKLLPGLRIDLNGLTATDFLQAPEVGSHG</sequence>